<dbReference type="PANTHER" id="PTHR45737">
    <property type="entry name" value="VON WILLEBRAND FACTOR A DOMAIN-CONTAINING PROTEIN 5A"/>
    <property type="match status" value="1"/>
</dbReference>
<accession>M7CL60</accession>
<proteinExistence type="predicted"/>
<dbReference type="EMBL" id="KB481632">
    <property type="protein sequence ID" value="EMP41887.1"/>
    <property type="molecule type" value="Genomic_DNA"/>
</dbReference>
<evidence type="ECO:0000313" key="2">
    <source>
        <dbReference type="Proteomes" id="UP000031443"/>
    </source>
</evidence>
<protein>
    <submittedName>
        <fullName evidence="1">von Willebrand factor A domain-containing protein 5A</fullName>
    </submittedName>
</protein>
<dbReference type="PANTHER" id="PTHR45737:SF6">
    <property type="entry name" value="VON WILLEBRAND FACTOR A DOMAIN-CONTAINING PROTEIN 5A"/>
    <property type="match status" value="1"/>
</dbReference>
<organism evidence="1 2">
    <name type="scientific">Chelonia mydas</name>
    <name type="common">Green sea-turtle</name>
    <name type="synonym">Chelonia agassizi</name>
    <dbReference type="NCBI Taxonomy" id="8469"/>
    <lineage>
        <taxon>Eukaryota</taxon>
        <taxon>Metazoa</taxon>
        <taxon>Chordata</taxon>
        <taxon>Craniata</taxon>
        <taxon>Vertebrata</taxon>
        <taxon>Euteleostomi</taxon>
        <taxon>Archelosauria</taxon>
        <taxon>Testudinata</taxon>
        <taxon>Testudines</taxon>
        <taxon>Cryptodira</taxon>
        <taxon>Durocryptodira</taxon>
        <taxon>Americhelydia</taxon>
        <taxon>Chelonioidea</taxon>
        <taxon>Cheloniidae</taxon>
        <taxon>Chelonia</taxon>
    </lineage>
</organism>
<dbReference type="STRING" id="8469.M7CL60"/>
<dbReference type="Proteomes" id="UP000031443">
    <property type="component" value="Unassembled WGS sequence"/>
</dbReference>
<evidence type="ECO:0000313" key="1">
    <source>
        <dbReference type="EMBL" id="EMP41887.1"/>
    </source>
</evidence>
<reference evidence="2" key="1">
    <citation type="journal article" date="2013" name="Nat. Genet.">
        <title>The draft genomes of soft-shell turtle and green sea turtle yield insights into the development and evolution of the turtle-specific body plan.</title>
        <authorList>
            <person name="Wang Z."/>
            <person name="Pascual-Anaya J."/>
            <person name="Zadissa A."/>
            <person name="Li W."/>
            <person name="Niimura Y."/>
            <person name="Huang Z."/>
            <person name="Li C."/>
            <person name="White S."/>
            <person name="Xiong Z."/>
            <person name="Fang D."/>
            <person name="Wang B."/>
            <person name="Ming Y."/>
            <person name="Chen Y."/>
            <person name="Zheng Y."/>
            <person name="Kuraku S."/>
            <person name="Pignatelli M."/>
            <person name="Herrero J."/>
            <person name="Beal K."/>
            <person name="Nozawa M."/>
            <person name="Li Q."/>
            <person name="Wang J."/>
            <person name="Zhang H."/>
            <person name="Yu L."/>
            <person name="Shigenobu S."/>
            <person name="Wang J."/>
            <person name="Liu J."/>
            <person name="Flicek P."/>
            <person name="Searle S."/>
            <person name="Wang J."/>
            <person name="Kuratani S."/>
            <person name="Yin Y."/>
            <person name="Aken B."/>
            <person name="Zhang G."/>
            <person name="Irie N."/>
        </authorList>
    </citation>
    <scope>NUCLEOTIDE SEQUENCE [LARGE SCALE GENOMIC DNA]</scope>
</reference>
<gene>
    <name evidence="1" type="ORF">UY3_00859</name>
</gene>
<dbReference type="AlphaFoldDB" id="M7CL60"/>
<keyword evidence="2" id="KW-1185">Reference proteome</keyword>
<name>M7CL60_CHEMY</name>
<sequence length="82" mass="8715">MGDPALMVTLLPSLPEAVPGQSPAGEFIFLLDRSGSMACPMDGRDRSPQRIDSAKEQPHILSGIRRIGAVPPALEQLLAEPP</sequence>